<keyword evidence="2" id="KW-1185">Reference proteome</keyword>
<dbReference type="Proteomes" id="UP000027778">
    <property type="component" value="Unassembled WGS sequence"/>
</dbReference>
<evidence type="ECO:0000313" key="1">
    <source>
        <dbReference type="EMBL" id="KEK22700.1"/>
    </source>
</evidence>
<comment type="caution">
    <text evidence="1">The sequence shown here is derived from an EMBL/GenBank/DDBJ whole genome shotgun (WGS) entry which is preliminary data.</text>
</comment>
<reference evidence="1 2" key="1">
    <citation type="submission" date="2014-06" db="EMBL/GenBank/DDBJ databases">
        <title>Draft genome sequence of Bacillus gaemokensis JCM 15801 (MCCC 1A00707).</title>
        <authorList>
            <person name="Lai Q."/>
            <person name="Liu Y."/>
            <person name="Shao Z."/>
        </authorList>
    </citation>
    <scope>NUCLEOTIDE SEQUENCE [LARGE SCALE GENOMIC DNA]</scope>
    <source>
        <strain evidence="1 2">JCM 15801</strain>
    </source>
</reference>
<dbReference type="AlphaFoldDB" id="A0A073K802"/>
<dbReference type="EMBL" id="JOTM01000026">
    <property type="protein sequence ID" value="KEK22700.1"/>
    <property type="molecule type" value="Genomic_DNA"/>
</dbReference>
<evidence type="ECO:0000313" key="2">
    <source>
        <dbReference type="Proteomes" id="UP000027778"/>
    </source>
</evidence>
<organism evidence="1 2">
    <name type="scientific">Bacillus gaemokensis</name>
    <dbReference type="NCBI Taxonomy" id="574375"/>
    <lineage>
        <taxon>Bacteria</taxon>
        <taxon>Bacillati</taxon>
        <taxon>Bacillota</taxon>
        <taxon>Bacilli</taxon>
        <taxon>Bacillales</taxon>
        <taxon>Bacillaceae</taxon>
        <taxon>Bacillus</taxon>
        <taxon>Bacillus cereus group</taxon>
    </lineage>
</organism>
<evidence type="ECO:0008006" key="3">
    <source>
        <dbReference type="Google" id="ProtNLM"/>
    </source>
</evidence>
<accession>A0A073K802</accession>
<protein>
    <recommendedName>
        <fullName evidence="3">Transposase</fullName>
    </recommendedName>
</protein>
<name>A0A073K802_9BACI</name>
<proteinExistence type="predicted"/>
<sequence>MQSFFKIKLFQEKVVHFMRLLIAHVMHHTSKKRSLEPDFAFVYIMHEWFRFPFLIHDLEDQHTKN</sequence>
<gene>
    <name evidence="1" type="ORF">BAGA_16400</name>
</gene>